<dbReference type="Gene3D" id="1.10.1740.10">
    <property type="match status" value="1"/>
</dbReference>
<comment type="caution">
    <text evidence="7">The sequence shown here is derived from an EMBL/GenBank/DDBJ whole genome shotgun (WGS) entry which is preliminary data.</text>
</comment>
<dbReference type="Pfam" id="PF04542">
    <property type="entry name" value="Sigma70_r2"/>
    <property type="match status" value="1"/>
</dbReference>
<dbReference type="NCBIfam" id="TIGR02937">
    <property type="entry name" value="sigma70-ECF"/>
    <property type="match status" value="1"/>
</dbReference>
<dbReference type="Pfam" id="PF08281">
    <property type="entry name" value="Sigma70_r4_2"/>
    <property type="match status" value="1"/>
</dbReference>
<dbReference type="SUPFAM" id="SSF88946">
    <property type="entry name" value="Sigma2 domain of RNA polymerase sigma factors"/>
    <property type="match status" value="1"/>
</dbReference>
<evidence type="ECO:0000259" key="6">
    <source>
        <dbReference type="Pfam" id="PF08281"/>
    </source>
</evidence>
<comment type="similarity">
    <text evidence="1">Belongs to the sigma-70 factor family. ECF subfamily.</text>
</comment>
<accession>A0A5B1CG16</accession>
<dbReference type="GO" id="GO:0006352">
    <property type="term" value="P:DNA-templated transcription initiation"/>
    <property type="evidence" value="ECO:0007669"/>
    <property type="project" value="InterPro"/>
</dbReference>
<dbReference type="AlphaFoldDB" id="A0A5B1CG16"/>
<gene>
    <name evidence="7" type="primary">ylaC</name>
    <name evidence="7" type="ORF">LF1_26770</name>
</gene>
<dbReference type="Gene3D" id="1.10.10.10">
    <property type="entry name" value="Winged helix-like DNA-binding domain superfamily/Winged helix DNA-binding domain"/>
    <property type="match status" value="1"/>
</dbReference>
<feature type="domain" description="RNA polymerase sigma-70 region 2" evidence="5">
    <location>
        <begin position="4"/>
        <end position="58"/>
    </location>
</feature>
<keyword evidence="4" id="KW-0804">Transcription</keyword>
<evidence type="ECO:0000313" key="7">
    <source>
        <dbReference type="EMBL" id="KAA1260138.1"/>
    </source>
</evidence>
<dbReference type="InterPro" id="IPR013249">
    <property type="entry name" value="RNA_pol_sigma70_r4_t2"/>
</dbReference>
<evidence type="ECO:0000256" key="3">
    <source>
        <dbReference type="ARBA" id="ARBA00023082"/>
    </source>
</evidence>
<dbReference type="InterPro" id="IPR013325">
    <property type="entry name" value="RNA_pol_sigma_r2"/>
</dbReference>
<dbReference type="EMBL" id="VRLW01000001">
    <property type="protein sequence ID" value="KAA1260138.1"/>
    <property type="molecule type" value="Genomic_DNA"/>
</dbReference>
<dbReference type="PANTHER" id="PTHR43133:SF45">
    <property type="entry name" value="RNA POLYMERASE ECF-TYPE SIGMA FACTOR"/>
    <property type="match status" value="1"/>
</dbReference>
<evidence type="ECO:0000256" key="4">
    <source>
        <dbReference type="ARBA" id="ARBA00023163"/>
    </source>
</evidence>
<dbReference type="GO" id="GO:0016987">
    <property type="term" value="F:sigma factor activity"/>
    <property type="evidence" value="ECO:0007669"/>
    <property type="project" value="UniProtKB-KW"/>
</dbReference>
<name>A0A5B1CG16_9BACT</name>
<dbReference type="InterPro" id="IPR013324">
    <property type="entry name" value="RNA_pol_sigma_r3/r4-like"/>
</dbReference>
<evidence type="ECO:0000313" key="8">
    <source>
        <dbReference type="Proteomes" id="UP000322699"/>
    </source>
</evidence>
<organism evidence="7 8">
    <name type="scientific">Rubripirellula obstinata</name>
    <dbReference type="NCBI Taxonomy" id="406547"/>
    <lineage>
        <taxon>Bacteria</taxon>
        <taxon>Pseudomonadati</taxon>
        <taxon>Planctomycetota</taxon>
        <taxon>Planctomycetia</taxon>
        <taxon>Pirellulales</taxon>
        <taxon>Pirellulaceae</taxon>
        <taxon>Rubripirellula</taxon>
    </lineage>
</organism>
<dbReference type="Proteomes" id="UP000322699">
    <property type="component" value="Unassembled WGS sequence"/>
</dbReference>
<dbReference type="InterPro" id="IPR036388">
    <property type="entry name" value="WH-like_DNA-bd_sf"/>
</dbReference>
<dbReference type="SUPFAM" id="SSF88659">
    <property type="entry name" value="Sigma3 and sigma4 domains of RNA polymerase sigma factors"/>
    <property type="match status" value="1"/>
</dbReference>
<sequence>MLAVARAYAPEAADDLFQELALQLWRSLARFDGRCELNTWAYRVHLNTAMSWRRTAARRRKQFPATETLPAQVVDPASSESDVDERLRLLIASVGETDRAVLLMFLDRCSNQQIADVMGVSEGAIRVRLHRIGKRIEEGEV</sequence>
<dbReference type="InterPro" id="IPR007627">
    <property type="entry name" value="RNA_pol_sigma70_r2"/>
</dbReference>
<keyword evidence="8" id="KW-1185">Reference proteome</keyword>
<keyword evidence="2" id="KW-0805">Transcription regulation</keyword>
<dbReference type="GO" id="GO:0003677">
    <property type="term" value="F:DNA binding"/>
    <property type="evidence" value="ECO:0007669"/>
    <property type="project" value="InterPro"/>
</dbReference>
<reference evidence="7 8" key="1">
    <citation type="submission" date="2019-08" db="EMBL/GenBank/DDBJ databases">
        <title>Deep-cultivation of Planctomycetes and their phenomic and genomic characterization uncovers novel biology.</title>
        <authorList>
            <person name="Wiegand S."/>
            <person name="Jogler M."/>
            <person name="Boedeker C."/>
            <person name="Pinto D."/>
            <person name="Vollmers J."/>
            <person name="Rivas-Marin E."/>
            <person name="Kohn T."/>
            <person name="Peeters S.H."/>
            <person name="Heuer A."/>
            <person name="Rast P."/>
            <person name="Oberbeckmann S."/>
            <person name="Bunk B."/>
            <person name="Jeske O."/>
            <person name="Meyerdierks A."/>
            <person name="Storesund J.E."/>
            <person name="Kallscheuer N."/>
            <person name="Luecker S."/>
            <person name="Lage O.M."/>
            <person name="Pohl T."/>
            <person name="Merkel B.J."/>
            <person name="Hornburger P."/>
            <person name="Mueller R.-W."/>
            <person name="Bruemmer F."/>
            <person name="Labrenz M."/>
            <person name="Spormann A.M."/>
            <person name="Op Den Camp H."/>
            <person name="Overmann J."/>
            <person name="Amann R."/>
            <person name="Jetten M.S.M."/>
            <person name="Mascher T."/>
            <person name="Medema M.H."/>
            <person name="Devos D.P."/>
            <person name="Kaster A.-K."/>
            <person name="Ovreas L."/>
            <person name="Rohde M."/>
            <person name="Galperin M.Y."/>
            <person name="Jogler C."/>
        </authorList>
    </citation>
    <scope>NUCLEOTIDE SEQUENCE [LARGE SCALE GENOMIC DNA]</scope>
    <source>
        <strain evidence="7 8">LF1</strain>
    </source>
</reference>
<dbReference type="InterPro" id="IPR039425">
    <property type="entry name" value="RNA_pol_sigma-70-like"/>
</dbReference>
<dbReference type="InterPro" id="IPR014284">
    <property type="entry name" value="RNA_pol_sigma-70_dom"/>
</dbReference>
<dbReference type="PANTHER" id="PTHR43133">
    <property type="entry name" value="RNA POLYMERASE ECF-TYPE SIGMA FACTO"/>
    <property type="match status" value="1"/>
</dbReference>
<protein>
    <submittedName>
        <fullName evidence="7">RNA polymerase sigma factor YlaC</fullName>
    </submittedName>
</protein>
<evidence type="ECO:0000259" key="5">
    <source>
        <dbReference type="Pfam" id="PF04542"/>
    </source>
</evidence>
<evidence type="ECO:0000256" key="1">
    <source>
        <dbReference type="ARBA" id="ARBA00010641"/>
    </source>
</evidence>
<keyword evidence="3" id="KW-0731">Sigma factor</keyword>
<proteinExistence type="inferred from homology"/>
<feature type="domain" description="RNA polymerase sigma factor 70 region 4 type 2" evidence="6">
    <location>
        <begin position="85"/>
        <end position="132"/>
    </location>
</feature>
<evidence type="ECO:0000256" key="2">
    <source>
        <dbReference type="ARBA" id="ARBA00023015"/>
    </source>
</evidence>